<evidence type="ECO:0000313" key="5">
    <source>
        <dbReference type="EMBL" id="MFC2947320.1"/>
    </source>
</evidence>
<dbReference type="InterPro" id="IPR016694">
    <property type="entry name" value="UCP017292"/>
</dbReference>
<gene>
    <name evidence="5" type="ORF">ACFODW_02925</name>
</gene>
<dbReference type="Pfam" id="PF05495">
    <property type="entry name" value="zf-CHY"/>
    <property type="match status" value="1"/>
</dbReference>
<accession>A0ABV7A2W4</accession>
<keyword evidence="3" id="KW-0862">Zinc</keyword>
<evidence type="ECO:0000313" key="6">
    <source>
        <dbReference type="Proteomes" id="UP001595387"/>
    </source>
</evidence>
<protein>
    <submittedName>
        <fullName evidence="5">CHY zinc finger protein</fullName>
    </submittedName>
</protein>
<comment type="caution">
    <text evidence="5">The sequence shown here is derived from an EMBL/GenBank/DDBJ whole genome shotgun (WGS) entry which is preliminary data.</text>
</comment>
<dbReference type="Proteomes" id="UP001595387">
    <property type="component" value="Unassembled WGS sequence"/>
</dbReference>
<dbReference type="EMBL" id="JBHRRZ010000003">
    <property type="protein sequence ID" value="MFC2947320.1"/>
    <property type="molecule type" value="Genomic_DNA"/>
</dbReference>
<keyword evidence="2" id="KW-0863">Zinc-finger</keyword>
<sequence>MHIHGKNVAGAIDEETRCSHYHTEIDRIAIKFYCCGEYYPCYQCHEEYGCGKREVWPKSMFDQKAVLCGGCGEELSIHEYLGCQNRCPSCGTSFNPGCSFHYHLYFEKNS</sequence>
<dbReference type="PROSITE" id="PS51266">
    <property type="entry name" value="ZF_CHY"/>
    <property type="match status" value="1"/>
</dbReference>
<reference evidence="6" key="1">
    <citation type="journal article" date="2019" name="Int. J. Syst. Evol. Microbiol.">
        <title>The Global Catalogue of Microorganisms (GCM) 10K type strain sequencing project: providing services to taxonomists for standard genome sequencing and annotation.</title>
        <authorList>
            <consortium name="The Broad Institute Genomics Platform"/>
            <consortium name="The Broad Institute Genome Sequencing Center for Infectious Disease"/>
            <person name="Wu L."/>
            <person name="Ma J."/>
        </authorList>
    </citation>
    <scope>NUCLEOTIDE SEQUENCE [LARGE SCALE GENOMIC DNA]</scope>
    <source>
        <strain evidence="6">KCTC 13193</strain>
    </source>
</reference>
<evidence type="ECO:0000256" key="1">
    <source>
        <dbReference type="ARBA" id="ARBA00022723"/>
    </source>
</evidence>
<dbReference type="InterPro" id="IPR037274">
    <property type="entry name" value="Znf_CHY_sf"/>
</dbReference>
<name>A0ABV7A2W4_9BACI</name>
<dbReference type="RefSeq" id="WP_390302707.1">
    <property type="nucleotide sequence ID" value="NZ_JBHRRZ010000003.1"/>
</dbReference>
<evidence type="ECO:0000256" key="2">
    <source>
        <dbReference type="ARBA" id="ARBA00022771"/>
    </source>
</evidence>
<evidence type="ECO:0000256" key="3">
    <source>
        <dbReference type="ARBA" id="ARBA00022833"/>
    </source>
</evidence>
<dbReference type="InterPro" id="IPR008913">
    <property type="entry name" value="Znf_CHY"/>
</dbReference>
<proteinExistence type="predicted"/>
<dbReference type="SUPFAM" id="SSF161219">
    <property type="entry name" value="CHY zinc finger-like"/>
    <property type="match status" value="1"/>
</dbReference>
<keyword evidence="6" id="KW-1185">Reference proteome</keyword>
<evidence type="ECO:0000259" key="4">
    <source>
        <dbReference type="PROSITE" id="PS51266"/>
    </source>
</evidence>
<dbReference type="PIRSF" id="PIRSF017292">
    <property type="entry name" value="UCP017292_Znf_CHY"/>
    <property type="match status" value="1"/>
</dbReference>
<feature type="domain" description="CHY-type" evidence="4">
    <location>
        <begin position="11"/>
        <end position="92"/>
    </location>
</feature>
<organism evidence="5 6">
    <name type="scientific">Virgibacillus sediminis</name>
    <dbReference type="NCBI Taxonomy" id="202260"/>
    <lineage>
        <taxon>Bacteria</taxon>
        <taxon>Bacillati</taxon>
        <taxon>Bacillota</taxon>
        <taxon>Bacilli</taxon>
        <taxon>Bacillales</taxon>
        <taxon>Bacillaceae</taxon>
        <taxon>Virgibacillus</taxon>
    </lineage>
</organism>
<keyword evidence="1" id="KW-0479">Metal-binding</keyword>